<organism evidence="3 4">
    <name type="scientific">Methylocystis borbori</name>
    <dbReference type="NCBI Taxonomy" id="3118750"/>
    <lineage>
        <taxon>Bacteria</taxon>
        <taxon>Pseudomonadati</taxon>
        <taxon>Pseudomonadota</taxon>
        <taxon>Alphaproteobacteria</taxon>
        <taxon>Hyphomicrobiales</taxon>
        <taxon>Methylocystaceae</taxon>
        <taxon>Methylocystis</taxon>
    </lineage>
</organism>
<feature type="region of interest" description="Disordered" evidence="1">
    <location>
        <begin position="138"/>
        <end position="196"/>
    </location>
</feature>
<feature type="compositionally biased region" description="Low complexity" evidence="1">
    <location>
        <begin position="138"/>
        <end position="167"/>
    </location>
</feature>
<feature type="transmembrane region" description="Helical" evidence="2">
    <location>
        <begin position="61"/>
        <end position="82"/>
    </location>
</feature>
<name>A0ABU7XCV5_9HYPH</name>
<accession>A0ABU7XCV5</accession>
<dbReference type="RefSeq" id="WP_332079810.1">
    <property type="nucleotide sequence ID" value="NZ_JAZHYN010000001.1"/>
</dbReference>
<dbReference type="EMBL" id="JAZHYN010000001">
    <property type="protein sequence ID" value="MEF3364930.1"/>
    <property type="molecule type" value="Genomic_DNA"/>
</dbReference>
<reference evidence="3 4" key="1">
    <citation type="submission" date="2024-02" db="EMBL/GenBank/DDBJ databases">
        <authorList>
            <person name="Grouzdev D."/>
        </authorList>
    </citation>
    <scope>NUCLEOTIDE SEQUENCE [LARGE SCALE GENOMIC DNA]</scope>
    <source>
        <strain evidence="3 4">9N</strain>
    </source>
</reference>
<comment type="caution">
    <text evidence="3">The sequence shown here is derived from an EMBL/GenBank/DDBJ whole genome shotgun (WGS) entry which is preliminary data.</text>
</comment>
<keyword evidence="2" id="KW-0472">Membrane</keyword>
<keyword evidence="4" id="KW-1185">Reference proteome</keyword>
<keyword evidence="2" id="KW-1133">Transmembrane helix</keyword>
<gene>
    <name evidence="3" type="ORF">V3H18_00105</name>
</gene>
<evidence type="ECO:0000313" key="4">
    <source>
        <dbReference type="Proteomes" id="UP001350748"/>
    </source>
</evidence>
<evidence type="ECO:0000256" key="2">
    <source>
        <dbReference type="SAM" id="Phobius"/>
    </source>
</evidence>
<keyword evidence="2" id="KW-0812">Transmembrane</keyword>
<dbReference type="Proteomes" id="UP001350748">
    <property type="component" value="Unassembled WGS sequence"/>
</dbReference>
<protein>
    <submittedName>
        <fullName evidence="3">Uncharacterized protein</fullName>
    </submittedName>
</protein>
<evidence type="ECO:0000256" key="1">
    <source>
        <dbReference type="SAM" id="MobiDB-lite"/>
    </source>
</evidence>
<evidence type="ECO:0000313" key="3">
    <source>
        <dbReference type="EMBL" id="MEF3364930.1"/>
    </source>
</evidence>
<sequence>MAVSLRDREFLATGDDIETRARYAWSDIEEEWRAAPSRPRGAQQQAQTVERDLNFERMERLLYVCVGMLVLLGSGIVIGSSFRRVAPENAETAIVAPAPETLAPAAPVNEMRTIVAESTDLRSGEEATIPPASLAAAPAAPLQEGGAAQDEGPASAAAPAAAFEAGPVSEGATEPAPSQTASAARDEAPTAAAAKAAPEGRAGKCLVKISGRVVNSGACRISSSGAAVTFQYSGQTATLSPVKGKTWSLTLGGKKLGPVYKSGGCWASRQAYICERG</sequence>
<proteinExistence type="predicted"/>